<protein>
    <submittedName>
        <fullName evidence="6">Transketolase</fullName>
    </submittedName>
</protein>
<reference evidence="7" key="1">
    <citation type="journal article" date="2019" name="Int. J. Syst. Evol. Microbiol.">
        <title>The Global Catalogue of Microorganisms (GCM) 10K type strain sequencing project: providing services to taxonomists for standard genome sequencing and annotation.</title>
        <authorList>
            <consortium name="The Broad Institute Genomics Platform"/>
            <consortium name="The Broad Institute Genome Sequencing Center for Infectious Disease"/>
            <person name="Wu L."/>
            <person name="Ma J."/>
        </authorList>
    </citation>
    <scope>NUCLEOTIDE SEQUENCE [LARGE SCALE GENOMIC DNA]</scope>
    <source>
        <strain evidence="7">JCM 11483</strain>
    </source>
</reference>
<gene>
    <name evidence="6" type="ORF">GCM10020260_21100</name>
</gene>
<evidence type="ECO:0000256" key="1">
    <source>
        <dbReference type="ARBA" id="ARBA00001964"/>
    </source>
</evidence>
<comment type="caution">
    <text evidence="6">The sequence shown here is derived from an EMBL/GenBank/DDBJ whole genome shotgun (WGS) entry which is preliminary data.</text>
</comment>
<name>A0ABP6RL73_9MICC</name>
<keyword evidence="7" id="KW-1185">Reference proteome</keyword>
<dbReference type="EMBL" id="BAAAYG010000009">
    <property type="protein sequence ID" value="GAA3286405.1"/>
    <property type="molecule type" value="Genomic_DNA"/>
</dbReference>
<dbReference type="InterPro" id="IPR029061">
    <property type="entry name" value="THDP-binding"/>
</dbReference>
<dbReference type="Gene3D" id="3.40.50.970">
    <property type="match status" value="1"/>
</dbReference>
<proteinExistence type="inferred from homology"/>
<dbReference type="CDD" id="cd02012">
    <property type="entry name" value="TPP_TK"/>
    <property type="match status" value="1"/>
</dbReference>
<evidence type="ECO:0000256" key="4">
    <source>
        <dbReference type="SAM" id="MobiDB-lite"/>
    </source>
</evidence>
<organism evidence="6 7">
    <name type="scientific">Nesterenkonia halobia</name>
    <dbReference type="NCBI Taxonomy" id="37922"/>
    <lineage>
        <taxon>Bacteria</taxon>
        <taxon>Bacillati</taxon>
        <taxon>Actinomycetota</taxon>
        <taxon>Actinomycetes</taxon>
        <taxon>Micrococcales</taxon>
        <taxon>Micrococcaceae</taxon>
        <taxon>Nesterenkonia</taxon>
    </lineage>
</organism>
<dbReference type="Proteomes" id="UP001501736">
    <property type="component" value="Unassembled WGS sequence"/>
</dbReference>
<evidence type="ECO:0000313" key="7">
    <source>
        <dbReference type="Proteomes" id="UP001501736"/>
    </source>
</evidence>
<evidence type="ECO:0000313" key="6">
    <source>
        <dbReference type="EMBL" id="GAA3286405.1"/>
    </source>
</evidence>
<evidence type="ECO:0000259" key="5">
    <source>
        <dbReference type="Pfam" id="PF00456"/>
    </source>
</evidence>
<dbReference type="PANTHER" id="PTHR47514">
    <property type="entry name" value="TRANSKETOLASE N-TERMINAL SECTION-RELATED"/>
    <property type="match status" value="1"/>
</dbReference>
<dbReference type="PANTHER" id="PTHR47514:SF1">
    <property type="entry name" value="TRANSKETOLASE N-TERMINAL SECTION-RELATED"/>
    <property type="match status" value="1"/>
</dbReference>
<feature type="compositionally biased region" description="Acidic residues" evidence="4">
    <location>
        <begin position="299"/>
        <end position="310"/>
    </location>
</feature>
<accession>A0ABP6RL73</accession>
<comment type="cofactor">
    <cofactor evidence="1">
        <name>thiamine diphosphate</name>
        <dbReference type="ChEBI" id="CHEBI:58937"/>
    </cofactor>
</comment>
<feature type="domain" description="Transketolase N-terminal" evidence="5">
    <location>
        <begin position="26"/>
        <end position="291"/>
    </location>
</feature>
<keyword evidence="3" id="KW-0786">Thiamine pyrophosphate</keyword>
<comment type="similarity">
    <text evidence="2">Belongs to the transketolase family.</text>
</comment>
<feature type="region of interest" description="Disordered" evidence="4">
    <location>
        <begin position="291"/>
        <end position="310"/>
    </location>
</feature>
<sequence>MNTAPQPAARAPMGDRGLDVRIKSAQEAAHRIRLGVLEQGEAQGGGYVGQGLGVADVLAVAYTDQLRLDPADPEWEDRDRFLLSIGHYALALYSALAEAGTIEREELESYAADGSRLPMSGMSTYTPGMEISGGSLGHGLGVAVGMALSLRHQGREEQLVYNLLSDGELDEGATWEAAMSASHFQLGNLVAVVDMNGMQADGPTAEVLPTEPQVQRWESFGWHAQRVDGNDPEELIRAFDAAREQAGATGRPHVILCDTVMGKGVPMLESREKLHFMKIADDEWGLCKEQLAAGRASDDAESDESEEDVR</sequence>
<dbReference type="Pfam" id="PF00456">
    <property type="entry name" value="Transketolase_N"/>
    <property type="match status" value="1"/>
</dbReference>
<evidence type="ECO:0000256" key="2">
    <source>
        <dbReference type="ARBA" id="ARBA00007131"/>
    </source>
</evidence>
<dbReference type="SUPFAM" id="SSF52518">
    <property type="entry name" value="Thiamin diphosphate-binding fold (THDP-binding)"/>
    <property type="match status" value="1"/>
</dbReference>
<dbReference type="InterPro" id="IPR005474">
    <property type="entry name" value="Transketolase_N"/>
</dbReference>
<evidence type="ECO:0000256" key="3">
    <source>
        <dbReference type="ARBA" id="ARBA00023052"/>
    </source>
</evidence>